<evidence type="ECO:0000256" key="2">
    <source>
        <dbReference type="PIRSR" id="PIRSR602401-1"/>
    </source>
</evidence>
<gene>
    <name evidence="3" type="ORF">DP114_18530</name>
</gene>
<dbReference type="InterPro" id="IPR050121">
    <property type="entry name" value="Cytochrome_P450_monoxygenase"/>
</dbReference>
<dbReference type="GO" id="GO:0016705">
    <property type="term" value="F:oxidoreductase activity, acting on paired donors, with incorporation or reduction of molecular oxygen"/>
    <property type="evidence" value="ECO:0007669"/>
    <property type="project" value="InterPro"/>
</dbReference>
<comment type="similarity">
    <text evidence="1">Belongs to the cytochrome P450 family.</text>
</comment>
<keyword evidence="2" id="KW-0349">Heme</keyword>
<evidence type="ECO:0000313" key="3">
    <source>
        <dbReference type="EMBL" id="QDL09623.1"/>
    </source>
</evidence>
<dbReference type="KEGG" id="bsen:DP114_18530"/>
<keyword evidence="4" id="KW-1185">Reference proteome</keyword>
<dbReference type="Gene3D" id="1.10.630.10">
    <property type="entry name" value="Cytochrome P450"/>
    <property type="match status" value="1"/>
</dbReference>
<proteinExistence type="inferred from homology"/>
<dbReference type="PANTHER" id="PTHR24305:SF166">
    <property type="entry name" value="CYTOCHROME P450 12A4, MITOCHONDRIAL-RELATED"/>
    <property type="match status" value="1"/>
</dbReference>
<evidence type="ECO:0000256" key="1">
    <source>
        <dbReference type="ARBA" id="ARBA00010617"/>
    </source>
</evidence>
<dbReference type="Pfam" id="PF00067">
    <property type="entry name" value="p450"/>
    <property type="match status" value="1"/>
</dbReference>
<dbReference type="InterPro" id="IPR001128">
    <property type="entry name" value="Cyt_P450"/>
</dbReference>
<comment type="cofactor">
    <cofactor evidence="2">
        <name>heme</name>
        <dbReference type="ChEBI" id="CHEBI:30413"/>
    </cofactor>
</comment>
<dbReference type="PRINTS" id="PR00463">
    <property type="entry name" value="EP450I"/>
</dbReference>
<dbReference type="GO" id="GO:0020037">
    <property type="term" value="F:heme binding"/>
    <property type="evidence" value="ECO:0007669"/>
    <property type="project" value="InterPro"/>
</dbReference>
<organism evidence="3 4">
    <name type="scientific">Brasilonema sennae CENA114</name>
    <dbReference type="NCBI Taxonomy" id="415709"/>
    <lineage>
        <taxon>Bacteria</taxon>
        <taxon>Bacillati</taxon>
        <taxon>Cyanobacteriota</taxon>
        <taxon>Cyanophyceae</taxon>
        <taxon>Nostocales</taxon>
        <taxon>Scytonemataceae</taxon>
        <taxon>Brasilonema</taxon>
        <taxon>Bromeliae group (in: Brasilonema)</taxon>
    </lineage>
</organism>
<feature type="binding site" description="axial binding residue" evidence="2">
    <location>
        <position position="394"/>
    </location>
    <ligand>
        <name>heme</name>
        <dbReference type="ChEBI" id="CHEBI:30413"/>
    </ligand>
    <ligandPart>
        <name>Fe</name>
        <dbReference type="ChEBI" id="CHEBI:18248"/>
    </ligandPart>
</feature>
<keyword evidence="2" id="KW-0408">Iron</keyword>
<accession>A0A856MEK1</accession>
<keyword evidence="2" id="KW-0479">Metal-binding</keyword>
<dbReference type="CDD" id="cd11053">
    <property type="entry name" value="CYP110-like"/>
    <property type="match status" value="1"/>
</dbReference>
<evidence type="ECO:0000313" key="4">
    <source>
        <dbReference type="Proteomes" id="UP000503129"/>
    </source>
</evidence>
<protein>
    <submittedName>
        <fullName evidence="3">Cytochrome P450</fullName>
    </submittedName>
</protein>
<dbReference type="GO" id="GO:0005506">
    <property type="term" value="F:iron ion binding"/>
    <property type="evidence" value="ECO:0007669"/>
    <property type="project" value="InterPro"/>
</dbReference>
<dbReference type="AlphaFoldDB" id="A0A856MEK1"/>
<dbReference type="EMBL" id="CP030118">
    <property type="protein sequence ID" value="QDL09623.1"/>
    <property type="molecule type" value="Genomic_DNA"/>
</dbReference>
<dbReference type="SUPFAM" id="SSF48264">
    <property type="entry name" value="Cytochrome P450"/>
    <property type="match status" value="1"/>
</dbReference>
<dbReference type="InterPro" id="IPR002401">
    <property type="entry name" value="Cyt_P450_E_grp-I"/>
</dbReference>
<dbReference type="InterPro" id="IPR036396">
    <property type="entry name" value="Cyt_P450_sf"/>
</dbReference>
<dbReference type="Proteomes" id="UP000503129">
    <property type="component" value="Chromosome"/>
</dbReference>
<dbReference type="GO" id="GO:0004497">
    <property type="term" value="F:monooxygenase activity"/>
    <property type="evidence" value="ECO:0007669"/>
    <property type="project" value="InterPro"/>
</dbReference>
<reference evidence="3 4" key="1">
    <citation type="submission" date="2018-06" db="EMBL/GenBank/DDBJ databases">
        <title>Comparative genomics of Brasilonema spp. strains.</title>
        <authorList>
            <person name="Alvarenga D.O."/>
            <person name="Fiore M.F."/>
            <person name="Varani A.M."/>
        </authorList>
    </citation>
    <scope>NUCLEOTIDE SEQUENCE [LARGE SCALE GENOMIC DNA]</scope>
    <source>
        <strain evidence="3 4">CENA114</strain>
    </source>
</reference>
<dbReference type="PRINTS" id="PR00385">
    <property type="entry name" value="P450"/>
</dbReference>
<sequence>MIKLPDGPKTPPWLQLLQWIADPLGYMETSFQRYGDFFTARWGNLYPKAVFISNPQAIQEIFTADPKLFDSGRGNGLGKVVVGEHSILLLDGSSHQRRRRLLTPPFHGERMQAYGDLICTLAKQVSSQWTIGKPFSVRKSMQEISLRVILQAVFGLNEGPRYEELRQLLAEMMDMTVSPLRASMLFFKFLQKDLGAWSPWGSFRRRQQQIDRLLYAEIQDRRRQNDLERSDILSLMISARDEQDQQMTDEELHDELITLLLAGHETTASSLCWALYWIHYQPQVRDKLLQELNSLGADPDPTDIVRLPYLTAVCQETLRIYPPLFLTWPRILKAPLKLGDYHFDTDTVLLPCIYLTHQREDLYPEPKQFKPERFLKRQYSPFEFFVFGGSNRRCVGAALAMFEMKLVVATIVSNYQLALTDSQPVKPQRRGFFLAPAAGFKMMITGRRVRQEQPSQPVGSSI</sequence>
<dbReference type="PANTHER" id="PTHR24305">
    <property type="entry name" value="CYTOCHROME P450"/>
    <property type="match status" value="1"/>
</dbReference>
<name>A0A856MEK1_9CYAN</name>